<organism evidence="1 2">
    <name type="scientific">Yersinia enterocolitica</name>
    <dbReference type="NCBI Taxonomy" id="630"/>
    <lineage>
        <taxon>Bacteria</taxon>
        <taxon>Pseudomonadati</taxon>
        <taxon>Pseudomonadota</taxon>
        <taxon>Gammaproteobacteria</taxon>
        <taxon>Enterobacterales</taxon>
        <taxon>Yersiniaceae</taxon>
        <taxon>Yersinia</taxon>
    </lineage>
</organism>
<accession>A0ABM9RUQ8</accession>
<dbReference type="EMBL" id="CPXJ01000003">
    <property type="protein sequence ID" value="CND08392.1"/>
    <property type="molecule type" value="Genomic_DNA"/>
</dbReference>
<gene>
    <name evidence="1" type="ORF">ERS137959_00295</name>
</gene>
<protein>
    <submittedName>
        <fullName evidence="1">Uncharacterized protein</fullName>
    </submittedName>
</protein>
<dbReference type="Proteomes" id="UP000041601">
    <property type="component" value="Unassembled WGS sequence"/>
</dbReference>
<name>A0ABM9RUQ8_YEREN</name>
<proteinExistence type="predicted"/>
<reference evidence="1 2" key="1">
    <citation type="submission" date="2015-03" db="EMBL/GenBank/DDBJ databases">
        <authorList>
            <consortium name="Pathogen Informatics"/>
            <person name="Murphy D."/>
        </authorList>
    </citation>
    <scope>NUCLEOTIDE SEQUENCE [LARGE SCALE GENOMIC DNA]</scope>
    <source>
        <strain evidence="1 2">IP05342</strain>
    </source>
</reference>
<comment type="caution">
    <text evidence="1">The sequence shown here is derived from an EMBL/GenBank/DDBJ whole genome shotgun (WGS) entry which is preliminary data.</text>
</comment>
<keyword evidence="2" id="KW-1185">Reference proteome</keyword>
<evidence type="ECO:0000313" key="2">
    <source>
        <dbReference type="Proteomes" id="UP000041601"/>
    </source>
</evidence>
<sequence>MRDKILSKEVAFIIEEQGGTITRTQLDRILGGHGWLTKNKKRLPLTLDIFSRLTKEIDKVNIFSE</sequence>
<evidence type="ECO:0000313" key="1">
    <source>
        <dbReference type="EMBL" id="CND08392.1"/>
    </source>
</evidence>